<proteinExistence type="predicted"/>
<dbReference type="EMBL" id="VTXP01000015">
    <property type="protein sequence ID" value="NOJ25220.1"/>
    <property type="molecule type" value="Genomic_DNA"/>
</dbReference>
<name>A0AAP6ZNE1_9VIBR</name>
<sequence length="169" mass="19040">MELSNFDFTTECKAASALGMDGYSFYYGSIDGVEVGDPCNTHAESLENLKDVLTREQPYLLEDLLLEHVRSHEKALNTCTVSNKKSLLKSRLEKHKALLIKVLAFKSNNNEITMKKWTVGTNTQPSNWDVENGFLWSAYWGDSERGSFKSSEDAQAFCDQKNADVDKKA</sequence>
<protein>
    <submittedName>
        <fullName evidence="1">Uncharacterized protein</fullName>
    </submittedName>
</protein>
<evidence type="ECO:0000313" key="2">
    <source>
        <dbReference type="Proteomes" id="UP000576645"/>
    </source>
</evidence>
<evidence type="ECO:0000313" key="1">
    <source>
        <dbReference type="EMBL" id="NOJ25220.1"/>
    </source>
</evidence>
<accession>A0AAP6ZNE1</accession>
<dbReference type="RefSeq" id="WP_171353717.1">
    <property type="nucleotide sequence ID" value="NZ_VTXP01000015.1"/>
</dbReference>
<organism evidence="1 2">
    <name type="scientific">Vibrio coralliilyticus</name>
    <dbReference type="NCBI Taxonomy" id="190893"/>
    <lineage>
        <taxon>Bacteria</taxon>
        <taxon>Pseudomonadati</taxon>
        <taxon>Pseudomonadota</taxon>
        <taxon>Gammaproteobacteria</taxon>
        <taxon>Vibrionales</taxon>
        <taxon>Vibrionaceae</taxon>
        <taxon>Vibrio</taxon>
    </lineage>
</organism>
<dbReference type="AlphaFoldDB" id="A0AAP6ZNE1"/>
<gene>
    <name evidence="1" type="ORF">F0238_21075</name>
</gene>
<dbReference type="Proteomes" id="UP000576645">
    <property type="component" value="Unassembled WGS sequence"/>
</dbReference>
<comment type="caution">
    <text evidence="1">The sequence shown here is derived from an EMBL/GenBank/DDBJ whole genome shotgun (WGS) entry which is preliminary data.</text>
</comment>
<reference evidence="1 2" key="1">
    <citation type="submission" date="2019-09" db="EMBL/GenBank/DDBJ databases">
        <title>Draft genome sequencing and comparative genomics of hatchery-associated Vibrios.</title>
        <authorList>
            <person name="Kehlet-Delgado H."/>
            <person name="Mueller R.S."/>
        </authorList>
    </citation>
    <scope>NUCLEOTIDE SEQUENCE [LARGE SCALE GENOMIC DNA]</scope>
    <source>
        <strain evidence="1 2">09-121-3</strain>
    </source>
</reference>